<keyword evidence="5" id="KW-0539">Nucleus</keyword>
<protein>
    <recommendedName>
        <fullName evidence="7">Xylanolytic transcriptional activator regulatory domain-containing protein</fullName>
    </recommendedName>
</protein>
<evidence type="ECO:0000313" key="8">
    <source>
        <dbReference type="EMBL" id="KAK8067497.1"/>
    </source>
</evidence>
<reference evidence="8 9" key="1">
    <citation type="submission" date="2023-01" db="EMBL/GenBank/DDBJ databases">
        <title>Analysis of 21 Apiospora genomes using comparative genomics revels a genus with tremendous synthesis potential of carbohydrate active enzymes and secondary metabolites.</title>
        <authorList>
            <person name="Sorensen T."/>
        </authorList>
    </citation>
    <scope>NUCLEOTIDE SEQUENCE [LARGE SCALE GENOMIC DNA]</scope>
    <source>
        <strain evidence="8 9">CBS 83171</strain>
    </source>
</reference>
<dbReference type="InterPro" id="IPR007219">
    <property type="entry name" value="XnlR_reg_dom"/>
</dbReference>
<evidence type="ECO:0000256" key="6">
    <source>
        <dbReference type="SAM" id="MobiDB-lite"/>
    </source>
</evidence>
<evidence type="ECO:0000313" key="9">
    <source>
        <dbReference type="Proteomes" id="UP001446871"/>
    </source>
</evidence>
<proteinExistence type="predicted"/>
<feature type="domain" description="Xylanolytic transcriptional activator regulatory" evidence="7">
    <location>
        <begin position="63"/>
        <end position="220"/>
    </location>
</feature>
<dbReference type="Pfam" id="PF04082">
    <property type="entry name" value="Fungal_trans"/>
    <property type="match status" value="1"/>
</dbReference>
<evidence type="ECO:0000256" key="5">
    <source>
        <dbReference type="ARBA" id="ARBA00023242"/>
    </source>
</evidence>
<dbReference type="Proteomes" id="UP001446871">
    <property type="component" value="Unassembled WGS sequence"/>
</dbReference>
<evidence type="ECO:0000256" key="1">
    <source>
        <dbReference type="ARBA" id="ARBA00004123"/>
    </source>
</evidence>
<comment type="caution">
    <text evidence="8">The sequence shown here is derived from an EMBL/GenBank/DDBJ whole genome shotgun (WGS) entry which is preliminary data.</text>
</comment>
<feature type="region of interest" description="Disordered" evidence="6">
    <location>
        <begin position="305"/>
        <end position="331"/>
    </location>
</feature>
<evidence type="ECO:0000256" key="2">
    <source>
        <dbReference type="ARBA" id="ARBA00022723"/>
    </source>
</evidence>
<organism evidence="8 9">
    <name type="scientific">Apiospora saccharicola</name>
    <dbReference type="NCBI Taxonomy" id="335842"/>
    <lineage>
        <taxon>Eukaryota</taxon>
        <taxon>Fungi</taxon>
        <taxon>Dikarya</taxon>
        <taxon>Ascomycota</taxon>
        <taxon>Pezizomycotina</taxon>
        <taxon>Sordariomycetes</taxon>
        <taxon>Xylariomycetidae</taxon>
        <taxon>Amphisphaeriales</taxon>
        <taxon>Apiosporaceae</taxon>
        <taxon>Apiospora</taxon>
    </lineage>
</organism>
<dbReference type="PANTHER" id="PTHR47338:SF20">
    <property type="entry name" value="ZN(II)2CYS6 TRANSCRIPTION FACTOR (EUROFUNG)"/>
    <property type="match status" value="1"/>
</dbReference>
<evidence type="ECO:0000256" key="3">
    <source>
        <dbReference type="ARBA" id="ARBA00023015"/>
    </source>
</evidence>
<comment type="subcellular location">
    <subcellularLocation>
        <location evidence="1">Nucleus</location>
    </subcellularLocation>
</comment>
<dbReference type="EMBL" id="JAQQWM010000004">
    <property type="protein sequence ID" value="KAK8067497.1"/>
    <property type="molecule type" value="Genomic_DNA"/>
</dbReference>
<dbReference type="CDD" id="cd12148">
    <property type="entry name" value="fungal_TF_MHR"/>
    <property type="match status" value="1"/>
</dbReference>
<keyword evidence="4" id="KW-0804">Transcription</keyword>
<gene>
    <name evidence="8" type="ORF">PG996_006609</name>
</gene>
<name>A0ABR1V8I8_9PEZI</name>
<keyword evidence="9" id="KW-1185">Reference proteome</keyword>
<dbReference type="InterPro" id="IPR050815">
    <property type="entry name" value="TF_fung"/>
</dbReference>
<keyword evidence="2" id="KW-0479">Metal-binding</keyword>
<dbReference type="PANTHER" id="PTHR47338">
    <property type="entry name" value="ZN(II)2CYS6 TRANSCRIPTION FACTOR (EUROFUNG)-RELATED"/>
    <property type="match status" value="1"/>
</dbReference>
<evidence type="ECO:0000256" key="4">
    <source>
        <dbReference type="ARBA" id="ARBA00023163"/>
    </source>
</evidence>
<accession>A0ABR1V8I8</accession>
<sequence length="576" mass="62366">MLAGLRETTSNISALYFLDPENSVPRLPSSSTICLQRAPCSGQLLDGLWDSLDEAPDLNALVGRYFATVHRWLPILSKKQLYRHLAQQQAQRTDTNFVLLLTCMRLLATRPSPSGQQQQSQSAATCPPYLFAKGSLTKAETRCLPSLASLQATILVAAYELAHGIYPAAYLSAGHAARMGIMMGFHDREHSPQMFQSPVTWTGREEERRAMWAVVILDRLAHQGIHGMPLAAPEPHPGELLPAPDKSWDLGAIGVNEALFVMSSSSSRSSSSNSAEASMVNTGSYANLCQSAHLLGLVSRHREELSRRRQLQQQPMVANNAAGTTAGGSSGDGEIGFHIREARQLHHATSAFTRHLCSSSINSSQDVPFDPGVLGTGVAAAAAAAAAGDEQCRESAAVSTEIPVVVSAAMTVAFSARIILYGLYACNERWEGCTRSAEETELQQLALGGIYEVARDVAGLARQQLELILTTTAPGGLQQHEDEEVEEDDDEEENGVECSLSPLVCHCLYQVAGECEWLVLEDENSEAVAWIQVVVELLAIMAQRWQVAGVYLADITSWPGYKQVLSARLEGMEIVV</sequence>
<feature type="compositionally biased region" description="Low complexity" evidence="6">
    <location>
        <begin position="311"/>
        <end position="324"/>
    </location>
</feature>
<evidence type="ECO:0000259" key="7">
    <source>
        <dbReference type="Pfam" id="PF04082"/>
    </source>
</evidence>
<keyword evidence="3" id="KW-0805">Transcription regulation</keyword>